<protein>
    <recommendedName>
        <fullName evidence="6">FG-GAP repeat protein</fullName>
    </recommendedName>
</protein>
<sequence length="811" mass="85035">MDALNTIALRSLMALCALPLACGGDGASAESNWGSSIGDPPRDTGDNDGGSGNGDMNGSMDDGGGGDGNGDGDGDGEPGPDCADNLECPEGLCVEGMCCAFELVCGGGCCAEGEVCLFDACVVPGEACTTADDCDEDEYCELGLGEPSPGQGQPPPGLVCTQKLPPTGRCVGAPVVCTGEADDPPDCVEACEYMPTPGELNASLEWQWGHNAPLFIKTDVWATPMVARMYDANCDGELDANDPPNMVFVSGSANGTCCSCNNMNACRTGVLNLLDGRSGERIWANDSPEPDSSGWAGLSVALGDVDGDQRIDVVAMTGEGKIALVNANGEVTRISDLPVADISSNFGWGGAISIADMDHDGHPEIAFGRSLFSTKDGVIKREWVGTEGKGGGTGREISHMVDVDGDGVMDLLAGNTVYDINGDVIWKQEAVPDGFTAVADFDKGGSAEIVLVKGGLWVLDAKTGAIELGPIDIPFEDTRGGPPTIADFDGDGWPEIGIAGGNVYVVYDNDLSVLWQHPTQDTSSAVTGSSVFDFEGDGRAEVVYSDECFLRVFDGMTGELRFATPNTTFTATEMLVVADVDGDDSAEIVQVSNSGNWTCDQPPWTLGDPDTGLPPWEPVSDSQPYYRGISVYGAADSSWVGTRTIWNQHAYSVTNVCSSGDSACDEPNVYGAIPLLERVNWLLPWLNNFRQNVQDAGVYDAPNATVDLNVECSDPMRIWVSVRNIGLASLPAGVTVEVRRLDTQAVVGEVVTDQALFPGQIQGLELQTALGPDQTLEFVGEVVVDPSDPTFVECKDDDNLSEPASAFCAVP</sequence>
<dbReference type="InterPro" id="IPR013517">
    <property type="entry name" value="FG-GAP"/>
</dbReference>
<feature type="region of interest" description="Disordered" evidence="2">
    <location>
        <begin position="27"/>
        <end position="78"/>
    </location>
</feature>
<dbReference type="SUPFAM" id="SSF69318">
    <property type="entry name" value="Integrin alpha N-terminal domain"/>
    <property type="match status" value="2"/>
</dbReference>
<evidence type="ECO:0000313" key="4">
    <source>
        <dbReference type="EMBL" id="PRQ04168.1"/>
    </source>
</evidence>
<evidence type="ECO:0000256" key="2">
    <source>
        <dbReference type="SAM" id="MobiDB-lite"/>
    </source>
</evidence>
<keyword evidence="1 3" id="KW-0732">Signal</keyword>
<evidence type="ECO:0000256" key="3">
    <source>
        <dbReference type="SAM" id="SignalP"/>
    </source>
</evidence>
<proteinExistence type="predicted"/>
<evidence type="ECO:0000256" key="1">
    <source>
        <dbReference type="ARBA" id="ARBA00022729"/>
    </source>
</evidence>
<feature type="chain" id="PRO_5015779309" description="FG-GAP repeat protein" evidence="3">
    <location>
        <begin position="24"/>
        <end position="811"/>
    </location>
</feature>
<gene>
    <name evidence="4" type="ORF">ENSA5_10060</name>
</gene>
<dbReference type="EMBL" id="PVNK01000056">
    <property type="protein sequence ID" value="PRQ04168.1"/>
    <property type="molecule type" value="Genomic_DNA"/>
</dbReference>
<dbReference type="Gene3D" id="2.130.10.130">
    <property type="entry name" value="Integrin alpha, N-terminal"/>
    <property type="match status" value="2"/>
</dbReference>
<evidence type="ECO:0008006" key="6">
    <source>
        <dbReference type="Google" id="ProtNLM"/>
    </source>
</evidence>
<reference evidence="4 5" key="1">
    <citation type="submission" date="2018-03" db="EMBL/GenBank/DDBJ databases">
        <title>Draft Genome Sequences of the Obligatory Marine Myxobacteria Enhygromyxa salina SWB005.</title>
        <authorList>
            <person name="Poehlein A."/>
            <person name="Moghaddam J.A."/>
            <person name="Harms H."/>
            <person name="Alanjari M."/>
            <person name="Koenig G.M."/>
            <person name="Daniel R."/>
            <person name="Schaeberle T.F."/>
        </authorList>
    </citation>
    <scope>NUCLEOTIDE SEQUENCE [LARGE SCALE GENOMIC DNA]</scope>
    <source>
        <strain evidence="4 5">SWB005</strain>
    </source>
</reference>
<evidence type="ECO:0000313" key="5">
    <source>
        <dbReference type="Proteomes" id="UP000237968"/>
    </source>
</evidence>
<feature type="signal peptide" evidence="3">
    <location>
        <begin position="1"/>
        <end position="23"/>
    </location>
</feature>
<dbReference type="AlphaFoldDB" id="A0A2S9YGE0"/>
<feature type="compositionally biased region" description="Gly residues" evidence="2">
    <location>
        <begin position="47"/>
        <end position="69"/>
    </location>
</feature>
<organism evidence="4 5">
    <name type="scientific">Enhygromyxa salina</name>
    <dbReference type="NCBI Taxonomy" id="215803"/>
    <lineage>
        <taxon>Bacteria</taxon>
        <taxon>Pseudomonadati</taxon>
        <taxon>Myxococcota</taxon>
        <taxon>Polyangia</taxon>
        <taxon>Nannocystales</taxon>
        <taxon>Nannocystaceae</taxon>
        <taxon>Enhygromyxa</taxon>
    </lineage>
</organism>
<dbReference type="OrthoDB" id="5481449at2"/>
<dbReference type="Pfam" id="PF13517">
    <property type="entry name" value="FG-GAP_3"/>
    <property type="match status" value="1"/>
</dbReference>
<dbReference type="Proteomes" id="UP000237968">
    <property type="component" value="Unassembled WGS sequence"/>
</dbReference>
<name>A0A2S9YGE0_9BACT</name>
<accession>A0A2S9YGE0</accession>
<comment type="caution">
    <text evidence="4">The sequence shown here is derived from an EMBL/GenBank/DDBJ whole genome shotgun (WGS) entry which is preliminary data.</text>
</comment>
<dbReference type="InterPro" id="IPR028994">
    <property type="entry name" value="Integrin_alpha_N"/>
</dbReference>
<keyword evidence="5" id="KW-1185">Reference proteome</keyword>